<keyword evidence="1" id="KW-0812">Transmembrane</keyword>
<keyword evidence="1" id="KW-1133">Transmembrane helix</keyword>
<dbReference type="PANTHER" id="PTHR35813">
    <property type="entry name" value="INNER MEMBRANE PROTEIN YBAN"/>
    <property type="match status" value="1"/>
</dbReference>
<gene>
    <name evidence="2" type="ORF">MWN34_12765</name>
</gene>
<evidence type="ECO:0000256" key="1">
    <source>
        <dbReference type="SAM" id="Phobius"/>
    </source>
</evidence>
<dbReference type="Pfam" id="PF04304">
    <property type="entry name" value="DUF454"/>
    <property type="match status" value="1"/>
</dbReference>
<evidence type="ECO:0000313" key="3">
    <source>
        <dbReference type="Proteomes" id="UP001203284"/>
    </source>
</evidence>
<dbReference type="PANTHER" id="PTHR35813:SF1">
    <property type="entry name" value="INNER MEMBRANE PROTEIN YBAN"/>
    <property type="match status" value="1"/>
</dbReference>
<keyword evidence="3" id="KW-1185">Reference proteome</keyword>
<feature type="transmembrane region" description="Helical" evidence="1">
    <location>
        <begin position="96"/>
        <end position="113"/>
    </location>
</feature>
<proteinExistence type="predicted"/>
<dbReference type="InterPro" id="IPR007401">
    <property type="entry name" value="DUF454"/>
</dbReference>
<protein>
    <submittedName>
        <fullName evidence="2">YbaN family protein</fullName>
    </submittedName>
</protein>
<keyword evidence="1" id="KW-0472">Membrane</keyword>
<dbReference type="RefSeq" id="WP_247029671.1">
    <property type="nucleotide sequence ID" value="NZ_JALKCH010000007.1"/>
</dbReference>
<reference evidence="2 3" key="1">
    <citation type="submission" date="2022-04" db="EMBL/GenBank/DDBJ databases">
        <authorList>
            <person name="Grouzdev D.S."/>
            <person name="Pantiukh K.S."/>
            <person name="Krutkina M.S."/>
        </authorList>
    </citation>
    <scope>NUCLEOTIDE SEQUENCE [LARGE SCALE GENOMIC DNA]</scope>
    <source>
        <strain evidence="2 3">6x-1</strain>
    </source>
</reference>
<accession>A0ABT0DCV2</accession>
<feature type="transmembrane region" description="Helical" evidence="1">
    <location>
        <begin position="119"/>
        <end position="137"/>
    </location>
</feature>
<name>A0ABT0DCV2_9HYPH</name>
<organism evidence="2 3">
    <name type="scientific">Ancylobacter crimeensis</name>
    <dbReference type="NCBI Taxonomy" id="2579147"/>
    <lineage>
        <taxon>Bacteria</taxon>
        <taxon>Pseudomonadati</taxon>
        <taxon>Pseudomonadota</taxon>
        <taxon>Alphaproteobacteria</taxon>
        <taxon>Hyphomicrobiales</taxon>
        <taxon>Xanthobacteraceae</taxon>
        <taxon>Ancylobacter</taxon>
    </lineage>
</organism>
<dbReference type="Proteomes" id="UP001203284">
    <property type="component" value="Unassembled WGS sequence"/>
</dbReference>
<feature type="transmembrane region" description="Helical" evidence="1">
    <location>
        <begin position="33"/>
        <end position="63"/>
    </location>
</feature>
<sequence>MSDMIPPPPASLARPALRTRFASGPLRWVMIGLGWLCVALGIIGIFTPMMPGTVFLIIAAWLFSRSSPRFETWLVTHRRLGPSVVAWRRNGAVPRWAKIFAVVSMAFSFGLLVVMGLPVLVLAGTAACFVGVAAYLISRPSA</sequence>
<evidence type="ECO:0000313" key="2">
    <source>
        <dbReference type="EMBL" id="MCK0197782.1"/>
    </source>
</evidence>
<comment type="caution">
    <text evidence="2">The sequence shown here is derived from an EMBL/GenBank/DDBJ whole genome shotgun (WGS) entry which is preliminary data.</text>
</comment>
<dbReference type="PIRSF" id="PIRSF016789">
    <property type="entry name" value="DUF454"/>
    <property type="match status" value="1"/>
</dbReference>
<dbReference type="EMBL" id="JALKCH010000007">
    <property type="protein sequence ID" value="MCK0197782.1"/>
    <property type="molecule type" value="Genomic_DNA"/>
</dbReference>